<dbReference type="Gene3D" id="3.30.710.10">
    <property type="entry name" value="Potassium Channel Kv1.1, Chain A"/>
    <property type="match status" value="1"/>
</dbReference>
<dbReference type="InterPro" id="IPR000210">
    <property type="entry name" value="BTB/POZ_dom"/>
</dbReference>
<dbReference type="Pfam" id="PF00651">
    <property type="entry name" value="BTB"/>
    <property type="match status" value="1"/>
</dbReference>
<dbReference type="InterPro" id="IPR011333">
    <property type="entry name" value="SKP1/BTB/POZ_sf"/>
</dbReference>
<dbReference type="AlphaFoldDB" id="A0AAW0EBF0"/>
<comment type="caution">
    <text evidence="2">The sequence shown here is derived from an EMBL/GenBank/DDBJ whole genome shotgun (WGS) entry which is preliminary data.</text>
</comment>
<dbReference type="Proteomes" id="UP001362999">
    <property type="component" value="Unassembled WGS sequence"/>
</dbReference>
<proteinExistence type="predicted"/>
<evidence type="ECO:0000259" key="1">
    <source>
        <dbReference type="PROSITE" id="PS50097"/>
    </source>
</evidence>
<organism evidence="2 3">
    <name type="scientific">Favolaschia claudopus</name>
    <dbReference type="NCBI Taxonomy" id="2862362"/>
    <lineage>
        <taxon>Eukaryota</taxon>
        <taxon>Fungi</taxon>
        <taxon>Dikarya</taxon>
        <taxon>Basidiomycota</taxon>
        <taxon>Agaricomycotina</taxon>
        <taxon>Agaricomycetes</taxon>
        <taxon>Agaricomycetidae</taxon>
        <taxon>Agaricales</taxon>
        <taxon>Marasmiineae</taxon>
        <taxon>Mycenaceae</taxon>
        <taxon>Favolaschia</taxon>
    </lineage>
</organism>
<dbReference type="PROSITE" id="PS50097">
    <property type="entry name" value="BTB"/>
    <property type="match status" value="1"/>
</dbReference>
<accession>A0AAW0EBF0</accession>
<feature type="domain" description="BTB" evidence="1">
    <location>
        <begin position="19"/>
        <end position="98"/>
    </location>
</feature>
<reference evidence="2 3" key="1">
    <citation type="journal article" date="2024" name="J Genomics">
        <title>Draft genome sequencing and assembly of Favolaschia claudopus CIRM-BRFM 2984 isolated from oak limbs.</title>
        <authorList>
            <person name="Navarro D."/>
            <person name="Drula E."/>
            <person name="Chaduli D."/>
            <person name="Cazenave R."/>
            <person name="Ahrendt S."/>
            <person name="Wang J."/>
            <person name="Lipzen A."/>
            <person name="Daum C."/>
            <person name="Barry K."/>
            <person name="Grigoriev I.V."/>
            <person name="Favel A."/>
            <person name="Rosso M.N."/>
            <person name="Martin F."/>
        </authorList>
    </citation>
    <scope>NUCLEOTIDE SEQUENCE [LARGE SCALE GENOMIC DNA]</scope>
    <source>
        <strain evidence="2 3">CIRM-BRFM 2984</strain>
    </source>
</reference>
<evidence type="ECO:0000313" key="3">
    <source>
        <dbReference type="Proteomes" id="UP001362999"/>
    </source>
</evidence>
<dbReference type="SUPFAM" id="SSF54695">
    <property type="entry name" value="POZ domain"/>
    <property type="match status" value="1"/>
</dbReference>
<sequence length="327" mass="36991">MSSSASQPEIKRVEDLWFPDATLILRAENSLFRVHSGILAARSSVFRDMIAFPQPTPTKDSGENETVDGHVVVRLHDLAGEVEVFLRAIFDSSFFMPPRSPVEFHVVIGVMRLAHKYDVQYLFQRALSHLDSMFQVQFADFLAMDWGAAKDKDHVVFQSGDITVDFSKAFRAALEVGALWLLPTAYYNIVRESDFLVQLGANCYLSPQEEKLFLAAQIKCLRAFVSTHRFMKLLPSPDCDSLQCTDTITEGHDVLKRWSDDCADMDPLGPWVFGFVDGTLCDGCEELARGKHRAAQEVFWDTLPTLFGLPTWDELRELRCKVIEETA</sequence>
<keyword evidence="3" id="KW-1185">Reference proteome</keyword>
<evidence type="ECO:0000313" key="2">
    <source>
        <dbReference type="EMBL" id="KAK7062379.1"/>
    </source>
</evidence>
<dbReference type="EMBL" id="JAWWNJ010000002">
    <property type="protein sequence ID" value="KAK7062379.1"/>
    <property type="molecule type" value="Genomic_DNA"/>
</dbReference>
<gene>
    <name evidence="2" type="ORF">R3P38DRAFT_2834982</name>
</gene>
<dbReference type="CDD" id="cd18186">
    <property type="entry name" value="BTB_POZ_ZBTB_KLHL-like"/>
    <property type="match status" value="1"/>
</dbReference>
<name>A0AAW0EBF0_9AGAR</name>
<dbReference type="SMART" id="SM00225">
    <property type="entry name" value="BTB"/>
    <property type="match status" value="1"/>
</dbReference>
<protein>
    <submittedName>
        <fullName evidence="2">BTB domain-containing protein</fullName>
    </submittedName>
</protein>